<evidence type="ECO:0000259" key="3">
    <source>
        <dbReference type="PROSITE" id="PS50089"/>
    </source>
</evidence>
<accession>A0A4R0QZZ9</accession>
<dbReference type="AlphaFoldDB" id="A0A4R0QZZ9"/>
<evidence type="ECO:0000256" key="1">
    <source>
        <dbReference type="PROSITE-ProRule" id="PRU00175"/>
    </source>
</evidence>
<dbReference type="GO" id="GO:0008270">
    <property type="term" value="F:zinc ion binding"/>
    <property type="evidence" value="ECO:0007669"/>
    <property type="project" value="UniProtKB-KW"/>
</dbReference>
<dbReference type="Pfam" id="PF14447">
    <property type="entry name" value="Prok-RING_4"/>
    <property type="match status" value="1"/>
</dbReference>
<proteinExistence type="predicted"/>
<organism evidence="4 5">
    <name type="scientific">Steccherinum ochraceum</name>
    <dbReference type="NCBI Taxonomy" id="92696"/>
    <lineage>
        <taxon>Eukaryota</taxon>
        <taxon>Fungi</taxon>
        <taxon>Dikarya</taxon>
        <taxon>Basidiomycota</taxon>
        <taxon>Agaricomycotina</taxon>
        <taxon>Agaricomycetes</taxon>
        <taxon>Polyporales</taxon>
        <taxon>Steccherinaceae</taxon>
        <taxon>Steccherinum</taxon>
    </lineage>
</organism>
<keyword evidence="1" id="KW-0862">Zinc</keyword>
<protein>
    <recommendedName>
        <fullName evidence="3">RING-type domain-containing protein</fullName>
    </recommendedName>
</protein>
<evidence type="ECO:0000256" key="2">
    <source>
        <dbReference type="SAM" id="Coils"/>
    </source>
</evidence>
<keyword evidence="1" id="KW-0863">Zinc-finger</keyword>
<keyword evidence="1" id="KW-0479">Metal-binding</keyword>
<dbReference type="InterPro" id="IPR013083">
    <property type="entry name" value="Znf_RING/FYVE/PHD"/>
</dbReference>
<dbReference type="InterPro" id="IPR001841">
    <property type="entry name" value="Znf_RING"/>
</dbReference>
<keyword evidence="2" id="KW-0175">Coiled coil</keyword>
<dbReference type="EMBL" id="RWJN01000695">
    <property type="protein sequence ID" value="TCD59940.1"/>
    <property type="molecule type" value="Genomic_DNA"/>
</dbReference>
<feature type="domain" description="RING-type" evidence="3">
    <location>
        <begin position="5"/>
        <end position="56"/>
    </location>
</feature>
<name>A0A4R0QZZ9_9APHY</name>
<feature type="coiled-coil region" evidence="2">
    <location>
        <begin position="96"/>
        <end position="123"/>
    </location>
</feature>
<gene>
    <name evidence="4" type="ORF">EIP91_011024</name>
</gene>
<dbReference type="PROSITE" id="PS50089">
    <property type="entry name" value="ZF_RING_2"/>
    <property type="match status" value="1"/>
</dbReference>
<sequence>MLPTCPVSLEPIRPSSNNITDNTQKFDDVPRTMACGHVVIRACIDGLQQDACPICRHPAERSTQVYKLCFQAEDPNQPAPPQAYIEKYIQDFFYQYEELKGVRERLQDEEERLQRYLAKTESHMTAAKRSQASLDKLNAQWNELSSERLSPSLRMQFLIYDCPKTGPNSASAMSRLNMLARVAAAAPVEPVGSSSRGKERVLP</sequence>
<evidence type="ECO:0000313" key="5">
    <source>
        <dbReference type="Proteomes" id="UP000292702"/>
    </source>
</evidence>
<evidence type="ECO:0000313" key="4">
    <source>
        <dbReference type="EMBL" id="TCD59940.1"/>
    </source>
</evidence>
<dbReference type="Gene3D" id="3.30.40.10">
    <property type="entry name" value="Zinc/RING finger domain, C3HC4 (zinc finger)"/>
    <property type="match status" value="1"/>
</dbReference>
<dbReference type="Proteomes" id="UP000292702">
    <property type="component" value="Unassembled WGS sequence"/>
</dbReference>
<comment type="caution">
    <text evidence="4">The sequence shown here is derived from an EMBL/GenBank/DDBJ whole genome shotgun (WGS) entry which is preliminary data.</text>
</comment>
<keyword evidence="5" id="KW-1185">Reference proteome</keyword>
<reference evidence="4 5" key="1">
    <citation type="submission" date="2018-11" db="EMBL/GenBank/DDBJ databases">
        <title>Genome assembly of Steccherinum ochraceum LE-BIN_3174, the white-rot fungus of the Steccherinaceae family (The Residual Polyporoid clade, Polyporales, Basidiomycota).</title>
        <authorList>
            <person name="Fedorova T.V."/>
            <person name="Glazunova O.A."/>
            <person name="Landesman E.O."/>
            <person name="Moiseenko K.V."/>
            <person name="Psurtseva N.V."/>
            <person name="Savinova O.S."/>
            <person name="Shakhova N.V."/>
            <person name="Tyazhelova T.V."/>
            <person name="Vasina D.V."/>
        </authorList>
    </citation>
    <scope>NUCLEOTIDE SEQUENCE [LARGE SCALE GENOMIC DNA]</scope>
    <source>
        <strain evidence="4 5">LE-BIN_3174</strain>
    </source>
</reference>
<dbReference type="SUPFAM" id="SSF57850">
    <property type="entry name" value="RING/U-box"/>
    <property type="match status" value="1"/>
</dbReference>